<dbReference type="InterPro" id="IPR003481">
    <property type="entry name" value="FliD_N"/>
</dbReference>
<dbReference type="InterPro" id="IPR040026">
    <property type="entry name" value="FliD"/>
</dbReference>
<sequence>MATSSTSNNYVPPISIPGIGTNIDVNNLVTKLMQAESKGMTLRQTQQKAFQTQLSAVGSLKSALSTFQTAMAALNNPDTFTGNKASGHDTSILTASLSNTAPAGTYQVNVTQLAQAQVLSAAGQTSSKTPIGGGTPTTLTFSFGSVSGGSFANGKYTGATFTQNGNQAGGSITIDPSNNTLAGIRDAINNANVGVSASIVNDGSDSPYRLVLTSTAGGANSEMKIAVSGDSTLQSLLSHDPAGTQNMTEVATGRNAMATVNGINVQSATNTLTDVVDGTSFTLAKTGSTTVTVGSDAGQASQSVLNFVKAYNALRIQLNALTKFDTANPANNGALAGDVSTKAMINQLTDVLGQGIGNGAFQSLGSIGVTMDKEGTLSIDDAKLTAALKKSPSQVAALFAGTGTVTDSLLKVSSFSTTTQAGSYAINVTQLATQGSLKGSAAANTTIQSGVNDSLSVTLSGITTNIQVPAGSYTASSLAAQIQSQINASPDLQRAKVEVAIGTDANGVLTLTDKQYGSVSTVSVSGNGAASLLGGSPTATAGRDVQGTINGAAATGSGQNLYGASGTAVDGLRVQVTGGALGDRGTVTVQRGYAAQLHTVSGNLLSNNGMVQNASDALNSSITSLGKQIDLMQKQLDAKQALYYAQFNALSKVVASMTNTSNYLTTQLAILQKQRTGG</sequence>
<protein>
    <recommendedName>
        <fullName evidence="5">Flagellar hook-associated protein 2</fullName>
        <shortName evidence="5">HAP2</shortName>
    </recommendedName>
    <alternativeName>
        <fullName evidence="5">Flagellar cap protein</fullName>
    </alternativeName>
</protein>
<dbReference type="AlphaFoldDB" id="A0A2N4TJ98"/>
<reference evidence="8 9" key="1">
    <citation type="submission" date="2017-12" db="EMBL/GenBank/DDBJ databases">
        <title>Draft genome sequence of Ralstonia pickettii 52.</title>
        <authorList>
            <person name="Zheng B."/>
        </authorList>
    </citation>
    <scope>NUCLEOTIDE SEQUENCE [LARGE SCALE GENOMIC DNA]</scope>
    <source>
        <strain evidence="8 9">52</strain>
    </source>
</reference>
<gene>
    <name evidence="8" type="ORF">C0Q88_25500</name>
</gene>
<keyword evidence="4 5" id="KW-0975">Bacterial flagellum</keyword>
<keyword evidence="8" id="KW-0966">Cell projection</keyword>
<evidence type="ECO:0000256" key="4">
    <source>
        <dbReference type="ARBA" id="ARBA00023143"/>
    </source>
</evidence>
<dbReference type="GO" id="GO:0071973">
    <property type="term" value="P:bacterial-type flagellum-dependent cell motility"/>
    <property type="evidence" value="ECO:0007669"/>
    <property type="project" value="TreeGrafter"/>
</dbReference>
<dbReference type="InterPro" id="IPR010809">
    <property type="entry name" value="FliD_C"/>
</dbReference>
<comment type="subcellular location">
    <subcellularLocation>
        <location evidence="5">Secreted</location>
    </subcellularLocation>
    <subcellularLocation>
        <location evidence="5">Bacterial flagellum</location>
    </subcellularLocation>
</comment>
<evidence type="ECO:0000256" key="3">
    <source>
        <dbReference type="ARBA" id="ARBA00023054"/>
    </source>
</evidence>
<dbReference type="EMBL" id="PKQE01000010">
    <property type="protein sequence ID" value="PLC39764.1"/>
    <property type="molecule type" value="Genomic_DNA"/>
</dbReference>
<evidence type="ECO:0000259" key="7">
    <source>
        <dbReference type="Pfam" id="PF07195"/>
    </source>
</evidence>
<dbReference type="GO" id="GO:0005576">
    <property type="term" value="C:extracellular region"/>
    <property type="evidence" value="ECO:0007669"/>
    <property type="project" value="UniProtKB-SubCell"/>
</dbReference>
<comment type="similarity">
    <text evidence="1 5">Belongs to the FliD family.</text>
</comment>
<keyword evidence="3" id="KW-0175">Coiled coil</keyword>
<evidence type="ECO:0000259" key="6">
    <source>
        <dbReference type="Pfam" id="PF02465"/>
    </source>
</evidence>
<dbReference type="GO" id="GO:0009421">
    <property type="term" value="C:bacterial-type flagellum filament cap"/>
    <property type="evidence" value="ECO:0007669"/>
    <property type="project" value="InterPro"/>
</dbReference>
<evidence type="ECO:0000256" key="2">
    <source>
        <dbReference type="ARBA" id="ARBA00011255"/>
    </source>
</evidence>
<evidence type="ECO:0000313" key="9">
    <source>
        <dbReference type="Proteomes" id="UP000234456"/>
    </source>
</evidence>
<dbReference type="PANTHER" id="PTHR30288">
    <property type="entry name" value="FLAGELLAR CAP/ASSEMBLY PROTEIN FLID"/>
    <property type="match status" value="1"/>
</dbReference>
<evidence type="ECO:0000256" key="5">
    <source>
        <dbReference type="RuleBase" id="RU362066"/>
    </source>
</evidence>
<evidence type="ECO:0000256" key="1">
    <source>
        <dbReference type="ARBA" id="ARBA00009764"/>
    </source>
</evidence>
<accession>A0A2N4TJ98</accession>
<feature type="domain" description="Flagellar hook-associated protein 2 C-terminal" evidence="7">
    <location>
        <begin position="253"/>
        <end position="658"/>
    </location>
</feature>
<organism evidence="8 9">
    <name type="scientific">Ralstonia pickettii</name>
    <name type="common">Burkholderia pickettii</name>
    <dbReference type="NCBI Taxonomy" id="329"/>
    <lineage>
        <taxon>Bacteria</taxon>
        <taxon>Pseudomonadati</taxon>
        <taxon>Pseudomonadota</taxon>
        <taxon>Betaproteobacteria</taxon>
        <taxon>Burkholderiales</taxon>
        <taxon>Burkholderiaceae</taxon>
        <taxon>Ralstonia</taxon>
    </lineage>
</organism>
<keyword evidence="8" id="KW-0969">Cilium</keyword>
<comment type="caution">
    <text evidence="8">The sequence shown here is derived from an EMBL/GenBank/DDBJ whole genome shotgun (WGS) entry which is preliminary data.</text>
</comment>
<keyword evidence="5" id="KW-0964">Secreted</keyword>
<comment type="function">
    <text evidence="5">Required for morphogenesis and for the elongation of the flagellar filament by facilitating polymerization of the flagellin monomers at the tip of growing filament. Forms a capping structure, which prevents flagellin subunits (transported through the central channel of the flagellum) from leaking out without polymerization at the distal end.</text>
</comment>
<dbReference type="Proteomes" id="UP000234456">
    <property type="component" value="Unassembled WGS sequence"/>
</dbReference>
<comment type="subunit">
    <text evidence="2 5">Homopentamer.</text>
</comment>
<feature type="domain" description="Flagellar hook-associated protein 2 N-terminal" evidence="6">
    <location>
        <begin position="22"/>
        <end position="117"/>
    </location>
</feature>
<dbReference type="RefSeq" id="WP_102067666.1">
    <property type="nucleotide sequence ID" value="NZ_PKQE01000010.1"/>
</dbReference>
<dbReference type="Pfam" id="PF02465">
    <property type="entry name" value="FliD_N"/>
    <property type="match status" value="1"/>
</dbReference>
<evidence type="ECO:0000313" key="8">
    <source>
        <dbReference type="EMBL" id="PLC39764.1"/>
    </source>
</evidence>
<keyword evidence="8" id="KW-0282">Flagellum</keyword>
<dbReference type="OrthoDB" id="9810816at2"/>
<proteinExistence type="inferred from homology"/>
<dbReference type="Pfam" id="PF07195">
    <property type="entry name" value="FliD_C"/>
    <property type="match status" value="1"/>
</dbReference>
<dbReference type="GO" id="GO:0009424">
    <property type="term" value="C:bacterial-type flagellum hook"/>
    <property type="evidence" value="ECO:0007669"/>
    <property type="project" value="UniProtKB-UniRule"/>
</dbReference>
<name>A0A2N4TJ98_RALPI</name>
<dbReference type="PANTHER" id="PTHR30288:SF0">
    <property type="entry name" value="FLAGELLAR HOOK-ASSOCIATED PROTEIN 2"/>
    <property type="match status" value="1"/>
</dbReference>
<dbReference type="GO" id="GO:0007155">
    <property type="term" value="P:cell adhesion"/>
    <property type="evidence" value="ECO:0007669"/>
    <property type="project" value="InterPro"/>
</dbReference>